<organism evidence="2 3">
    <name type="scientific">Prevotella nigrescens</name>
    <dbReference type="NCBI Taxonomy" id="28133"/>
    <lineage>
        <taxon>Bacteria</taxon>
        <taxon>Pseudomonadati</taxon>
        <taxon>Bacteroidota</taxon>
        <taxon>Bacteroidia</taxon>
        <taxon>Bacteroidales</taxon>
        <taxon>Prevotellaceae</taxon>
        <taxon>Prevotella</taxon>
    </lineage>
</organism>
<protein>
    <recommendedName>
        <fullName evidence="4">DUF4386 domain-containing protein</fullName>
    </recommendedName>
</protein>
<proteinExistence type="predicted"/>
<feature type="transmembrane region" description="Helical" evidence="1">
    <location>
        <begin position="205"/>
        <end position="223"/>
    </location>
</feature>
<evidence type="ECO:0000313" key="2">
    <source>
        <dbReference type="EMBL" id="MBF1445831.1"/>
    </source>
</evidence>
<comment type="caution">
    <text evidence="2">The sequence shown here is derived from an EMBL/GenBank/DDBJ whole genome shotgun (WGS) entry which is preliminary data.</text>
</comment>
<name>A0A9D5WUC5_9BACT</name>
<feature type="transmembrane region" description="Helical" evidence="1">
    <location>
        <begin position="88"/>
        <end position="110"/>
    </location>
</feature>
<feature type="transmembrane region" description="Helical" evidence="1">
    <location>
        <begin position="58"/>
        <end position="76"/>
    </location>
</feature>
<sequence length="228" mass="24812">MRINTFEITPRRVAILGWSVCLCVVFLLLQFSENYGQHIDELSADGFSVASAATDVSPLLRICGVAVALCSVVAWEQLRHALLKANHYWLQLMQIVVMVLTVLGAAVAIMPSGATQTAAGATLLSGFGKFQMALPFYNDMAIGVASLCLGIGIARKFGGRIRLYGIALAVLPVLSMLVGEFYTYLYTSVGGLTLPELENYRVVKLIVQLCIQVALWVLLYRSFASNED</sequence>
<dbReference type="EMBL" id="JABZTM010000002">
    <property type="protein sequence ID" value="MBF1445831.1"/>
    <property type="molecule type" value="Genomic_DNA"/>
</dbReference>
<gene>
    <name evidence="2" type="ORF">HXN55_00370</name>
</gene>
<keyword evidence="1" id="KW-1133">Transmembrane helix</keyword>
<feature type="transmembrane region" description="Helical" evidence="1">
    <location>
        <begin position="163"/>
        <end position="185"/>
    </location>
</feature>
<evidence type="ECO:0000313" key="3">
    <source>
        <dbReference type="Proteomes" id="UP000787419"/>
    </source>
</evidence>
<keyword evidence="1" id="KW-0812">Transmembrane</keyword>
<keyword evidence="1" id="KW-0472">Membrane</keyword>
<evidence type="ECO:0008006" key="4">
    <source>
        <dbReference type="Google" id="ProtNLM"/>
    </source>
</evidence>
<feature type="transmembrane region" description="Helical" evidence="1">
    <location>
        <begin position="130"/>
        <end position="151"/>
    </location>
</feature>
<accession>A0A9D5WUC5</accession>
<dbReference type="RefSeq" id="WP_278488660.1">
    <property type="nucleotide sequence ID" value="NZ_JABZTM010000002.1"/>
</dbReference>
<evidence type="ECO:0000256" key="1">
    <source>
        <dbReference type="SAM" id="Phobius"/>
    </source>
</evidence>
<dbReference type="Proteomes" id="UP000787419">
    <property type="component" value="Unassembled WGS sequence"/>
</dbReference>
<feature type="transmembrane region" description="Helical" evidence="1">
    <location>
        <begin position="12"/>
        <end position="31"/>
    </location>
</feature>
<reference evidence="2" key="1">
    <citation type="submission" date="2020-04" db="EMBL/GenBank/DDBJ databases">
        <title>Deep metagenomics examines the oral microbiome during advanced dental caries in children, revealing novel taxa and co-occurrences with host molecules.</title>
        <authorList>
            <person name="Baker J.L."/>
            <person name="Morton J.T."/>
            <person name="Dinis M."/>
            <person name="Alvarez R."/>
            <person name="Tran N.C."/>
            <person name="Knight R."/>
            <person name="Edlund A."/>
        </authorList>
    </citation>
    <scope>NUCLEOTIDE SEQUENCE</scope>
    <source>
        <strain evidence="2">JCVI_32_bin.50</strain>
    </source>
</reference>
<dbReference type="AlphaFoldDB" id="A0A9D5WUC5"/>